<evidence type="ECO:0000256" key="1">
    <source>
        <dbReference type="ARBA" id="ARBA00001541"/>
    </source>
</evidence>
<dbReference type="SUPFAM" id="SSF47757">
    <property type="entry name" value="Chemotaxis receptor methyltransferase CheR, N-terminal domain"/>
    <property type="match status" value="1"/>
</dbReference>
<proteinExistence type="predicted"/>
<dbReference type="GO" id="GO:0032259">
    <property type="term" value="P:methylation"/>
    <property type="evidence" value="ECO:0007669"/>
    <property type="project" value="UniProtKB-KW"/>
</dbReference>
<evidence type="ECO:0000256" key="4">
    <source>
        <dbReference type="ARBA" id="ARBA00022679"/>
    </source>
</evidence>
<dbReference type="PANTHER" id="PTHR24422">
    <property type="entry name" value="CHEMOTAXIS PROTEIN METHYLTRANSFERASE"/>
    <property type="match status" value="1"/>
</dbReference>
<evidence type="ECO:0000256" key="3">
    <source>
        <dbReference type="ARBA" id="ARBA00022603"/>
    </source>
</evidence>
<evidence type="ECO:0000259" key="6">
    <source>
        <dbReference type="PROSITE" id="PS50123"/>
    </source>
</evidence>
<dbReference type="SUPFAM" id="SSF48452">
    <property type="entry name" value="TPR-like"/>
    <property type="match status" value="1"/>
</dbReference>
<dbReference type="InterPro" id="IPR050903">
    <property type="entry name" value="Bact_Chemotaxis_MeTrfase"/>
</dbReference>
<keyword evidence="4 7" id="KW-0808">Transferase</keyword>
<dbReference type="Pfam" id="PF13181">
    <property type="entry name" value="TPR_8"/>
    <property type="match status" value="2"/>
</dbReference>
<dbReference type="PANTHER" id="PTHR24422:SF10">
    <property type="entry name" value="CHEMOTAXIS PROTEIN METHYLTRANSFERASE 2"/>
    <property type="match status" value="1"/>
</dbReference>
<dbReference type="Gene3D" id="1.25.40.10">
    <property type="entry name" value="Tetratricopeptide repeat domain"/>
    <property type="match status" value="1"/>
</dbReference>
<dbReference type="InterPro" id="IPR022642">
    <property type="entry name" value="CheR_C"/>
</dbReference>
<comment type="catalytic activity">
    <reaction evidence="1">
        <text>L-glutamyl-[protein] + S-adenosyl-L-methionine = [protein]-L-glutamate 5-O-methyl ester + S-adenosyl-L-homocysteine</text>
        <dbReference type="Rhea" id="RHEA:24452"/>
        <dbReference type="Rhea" id="RHEA-COMP:10208"/>
        <dbReference type="Rhea" id="RHEA-COMP:10311"/>
        <dbReference type="ChEBI" id="CHEBI:29973"/>
        <dbReference type="ChEBI" id="CHEBI:57856"/>
        <dbReference type="ChEBI" id="CHEBI:59789"/>
        <dbReference type="ChEBI" id="CHEBI:82795"/>
        <dbReference type="EC" id="2.1.1.80"/>
    </reaction>
</comment>
<dbReference type="SMART" id="SM00138">
    <property type="entry name" value="MeTrc"/>
    <property type="match status" value="1"/>
</dbReference>
<dbReference type="SUPFAM" id="SSF53335">
    <property type="entry name" value="S-adenosyl-L-methionine-dependent methyltransferases"/>
    <property type="match status" value="1"/>
</dbReference>
<feature type="domain" description="CheR-type methyltransferase" evidence="6">
    <location>
        <begin position="1"/>
        <end position="256"/>
    </location>
</feature>
<dbReference type="InterPro" id="IPR029063">
    <property type="entry name" value="SAM-dependent_MTases_sf"/>
</dbReference>
<reference evidence="7" key="1">
    <citation type="submission" date="2018-06" db="EMBL/GenBank/DDBJ databases">
        <authorList>
            <person name="Zhirakovskaya E."/>
        </authorList>
    </citation>
    <scope>NUCLEOTIDE SEQUENCE</scope>
</reference>
<dbReference type="GO" id="GO:0008983">
    <property type="term" value="F:protein-glutamate O-methyltransferase activity"/>
    <property type="evidence" value="ECO:0007669"/>
    <property type="project" value="UniProtKB-EC"/>
</dbReference>
<accession>A0A3B1CRN7</accession>
<organism evidence="7">
    <name type="scientific">hydrothermal vent metagenome</name>
    <dbReference type="NCBI Taxonomy" id="652676"/>
    <lineage>
        <taxon>unclassified sequences</taxon>
        <taxon>metagenomes</taxon>
        <taxon>ecological metagenomes</taxon>
    </lineage>
</organism>
<dbReference type="Pfam" id="PF01739">
    <property type="entry name" value="CheR"/>
    <property type="match status" value="1"/>
</dbReference>
<dbReference type="PROSITE" id="PS50123">
    <property type="entry name" value="CHER"/>
    <property type="match status" value="1"/>
</dbReference>
<dbReference type="EMBL" id="UOGF01000094">
    <property type="protein sequence ID" value="VAX32679.1"/>
    <property type="molecule type" value="Genomic_DNA"/>
</dbReference>
<dbReference type="EC" id="2.1.1.80" evidence="2"/>
<dbReference type="InterPro" id="IPR036804">
    <property type="entry name" value="CheR_N_sf"/>
</dbReference>
<dbReference type="Gene3D" id="1.10.155.10">
    <property type="entry name" value="Chemotaxis receptor methyltransferase CheR, N-terminal domain"/>
    <property type="match status" value="1"/>
</dbReference>
<protein>
    <recommendedName>
        <fullName evidence="2">protein-glutamate O-methyltransferase</fullName>
        <ecNumber evidence="2">2.1.1.80</ecNumber>
    </recommendedName>
</protein>
<keyword evidence="3 7" id="KW-0489">Methyltransferase</keyword>
<gene>
    <name evidence="7" type="ORF">MNBD_NITROSPIRAE01-1143</name>
</gene>
<dbReference type="Gene3D" id="3.40.50.150">
    <property type="entry name" value="Vaccinia Virus protein VP39"/>
    <property type="match status" value="1"/>
</dbReference>
<evidence type="ECO:0000256" key="2">
    <source>
        <dbReference type="ARBA" id="ARBA00012534"/>
    </source>
</evidence>
<keyword evidence="5" id="KW-0949">S-adenosyl-L-methionine</keyword>
<dbReference type="AlphaFoldDB" id="A0A3B1CRN7"/>
<dbReference type="InterPro" id="IPR000780">
    <property type="entry name" value="CheR_MeTrfase"/>
</dbReference>
<dbReference type="CDD" id="cd02440">
    <property type="entry name" value="AdoMet_MTases"/>
    <property type="match status" value="1"/>
</dbReference>
<dbReference type="PROSITE" id="PS50005">
    <property type="entry name" value="TPR"/>
    <property type="match status" value="1"/>
</dbReference>
<name>A0A3B1CRN7_9ZZZZ</name>
<dbReference type="InterPro" id="IPR019734">
    <property type="entry name" value="TPR_rpt"/>
</dbReference>
<dbReference type="PRINTS" id="PR00996">
    <property type="entry name" value="CHERMTFRASE"/>
</dbReference>
<sequence length="523" mass="60392">MSKALTKRNLLIFRDFIQIRTGLFFPESRFDAFENVLEAHFKNVAYENFATYISFLKSEAGEGHFKKLISCLTTNETYFFRGKTHFELLEKKILPKIVEREACAHKCISIWSAGCSTGEEPYSIAILLKQLIPQIETWQIEIVATDIDEAALSQAKSGAYSEWSFRGVDSDMMMTAFRKKDDLYHINPAYKSLVRFQRNNLISDVPPTVTFGGGPFDIIFCRNVMIYFDQETIKALASKFHDALKEGGYLIVGDAEHSAQNYVLFKSRTFPAAVIYQKKCINGSGFDVDMPLYPSTSFLKKTQGEAHSLKIKNVVYKTTAQEHERLFQFIHNNKKKKKLRVSEKKLPIRQIKKDTVSLEETRLFNEAMHYYFEKRYEMAIDWFLRIVHMNQDHSCAAWMLSHIASNRGDFEEAIAWSERCIKIDALFKEPYYTLATIYMAKGMLDVAMFQIKKAIYIDPRFILGHFVMGSLYRSMNVSSEAEKCFKRMEGFISKKASDEVIFETEFLALGILQKWIQDKAGGI</sequence>
<evidence type="ECO:0000256" key="5">
    <source>
        <dbReference type="ARBA" id="ARBA00022691"/>
    </source>
</evidence>
<dbReference type="InterPro" id="IPR011990">
    <property type="entry name" value="TPR-like_helical_dom_sf"/>
</dbReference>
<evidence type="ECO:0000313" key="7">
    <source>
        <dbReference type="EMBL" id="VAX32679.1"/>
    </source>
</evidence>